<comment type="similarity">
    <text evidence="5">Belongs to the U2 small nuclear ribonucleoprotein A family.</text>
</comment>
<reference evidence="7" key="1">
    <citation type="submission" date="2015-09" db="EMBL/GenBank/DDBJ databases">
        <authorList>
            <consortium name="Pathogen Informatics"/>
        </authorList>
    </citation>
    <scope>NUCLEOTIDE SEQUENCE [LARGE SCALE GENOMIC DNA]</scope>
    <source>
        <strain evidence="7">Lake Konstanz</strain>
    </source>
</reference>
<accession>A0A0S4JHZ8</accession>
<evidence type="ECO:0000256" key="4">
    <source>
        <dbReference type="ARBA" id="ARBA00023242"/>
    </source>
</evidence>
<dbReference type="Pfam" id="PF14580">
    <property type="entry name" value="LRR_9"/>
    <property type="match status" value="1"/>
</dbReference>
<dbReference type="PANTHER" id="PTHR10552">
    <property type="entry name" value="U2 SMALL NUCLEAR RIBONUCLEOPROTEIN A"/>
    <property type="match status" value="1"/>
</dbReference>
<dbReference type="AlphaFoldDB" id="A0A0S4JHZ8"/>
<comment type="subcellular location">
    <subcellularLocation>
        <location evidence="1">Nucleus</location>
    </subcellularLocation>
</comment>
<keyword evidence="7" id="KW-1185">Reference proteome</keyword>
<name>A0A0S4JHZ8_BODSA</name>
<dbReference type="Proteomes" id="UP000051952">
    <property type="component" value="Unassembled WGS sequence"/>
</dbReference>
<keyword evidence="2" id="KW-0433">Leucine-rich repeat</keyword>
<dbReference type="SUPFAM" id="SSF52058">
    <property type="entry name" value="L domain-like"/>
    <property type="match status" value="1"/>
</dbReference>
<protein>
    <recommendedName>
        <fullName evidence="8">Leucine-rich repeat protein</fullName>
    </recommendedName>
</protein>
<sequence>MSRITFIEEAGSPLMSAHSGDFGDTNNDAEDALQEEASGVLLSESSIQSIPAYMGTGYELEAKYYQDPTGMERPYYFTSKLGAPFPSYHSNPEAFFPPRWTSIRDAKLPVENITAPRIRLGPRELESRHLLYKAMTREASKPASADVRPRPKVLNLGHQVLGDPYQFEALKLQLALNSTVEVLNLNDNELDDITSLPLTTVKKLYLDNNSICSFLQIPDLPNCTELILTSNFITGYSGLEEKRFPKLRKICIHGNPICTKLNHRNEIVKRLPKLMFVDWFSRHVIIRGQNVSASDVYRGADDDDCC</sequence>
<dbReference type="Gene3D" id="3.80.10.10">
    <property type="entry name" value="Ribonuclease Inhibitor"/>
    <property type="match status" value="1"/>
</dbReference>
<gene>
    <name evidence="6" type="ORF">BSAL_30305</name>
</gene>
<evidence type="ECO:0000256" key="3">
    <source>
        <dbReference type="ARBA" id="ARBA00022737"/>
    </source>
</evidence>
<dbReference type="PANTHER" id="PTHR10552:SF6">
    <property type="entry name" value="U2 SMALL NUCLEAR RIBONUCLEOPROTEIN A"/>
    <property type="match status" value="1"/>
</dbReference>
<dbReference type="EMBL" id="CYKH01001891">
    <property type="protein sequence ID" value="CUG91121.1"/>
    <property type="molecule type" value="Genomic_DNA"/>
</dbReference>
<dbReference type="VEuPathDB" id="TriTrypDB:BSAL_30305"/>
<evidence type="ECO:0000256" key="1">
    <source>
        <dbReference type="ARBA" id="ARBA00004123"/>
    </source>
</evidence>
<dbReference type="InterPro" id="IPR044640">
    <property type="entry name" value="RU2A"/>
</dbReference>
<dbReference type="GO" id="GO:0030620">
    <property type="term" value="F:U2 snRNA binding"/>
    <property type="evidence" value="ECO:0007669"/>
    <property type="project" value="InterPro"/>
</dbReference>
<dbReference type="GO" id="GO:0000398">
    <property type="term" value="P:mRNA splicing, via spliceosome"/>
    <property type="evidence" value="ECO:0007669"/>
    <property type="project" value="InterPro"/>
</dbReference>
<evidence type="ECO:0000313" key="6">
    <source>
        <dbReference type="EMBL" id="CUG91121.1"/>
    </source>
</evidence>
<dbReference type="InterPro" id="IPR032675">
    <property type="entry name" value="LRR_dom_sf"/>
</dbReference>
<organism evidence="6 7">
    <name type="scientific">Bodo saltans</name>
    <name type="common">Flagellated protozoan</name>
    <dbReference type="NCBI Taxonomy" id="75058"/>
    <lineage>
        <taxon>Eukaryota</taxon>
        <taxon>Discoba</taxon>
        <taxon>Euglenozoa</taxon>
        <taxon>Kinetoplastea</taxon>
        <taxon>Metakinetoplastina</taxon>
        <taxon>Eubodonida</taxon>
        <taxon>Bodonidae</taxon>
        <taxon>Bodo</taxon>
    </lineage>
</organism>
<proteinExistence type="inferred from homology"/>
<evidence type="ECO:0000256" key="5">
    <source>
        <dbReference type="ARBA" id="ARBA00024196"/>
    </source>
</evidence>
<keyword evidence="4" id="KW-0539">Nucleus</keyword>
<dbReference type="GO" id="GO:0005634">
    <property type="term" value="C:nucleus"/>
    <property type="evidence" value="ECO:0007669"/>
    <property type="project" value="UniProtKB-SubCell"/>
</dbReference>
<keyword evidence="3" id="KW-0677">Repeat</keyword>
<evidence type="ECO:0000256" key="2">
    <source>
        <dbReference type="ARBA" id="ARBA00022614"/>
    </source>
</evidence>
<evidence type="ECO:0000313" key="7">
    <source>
        <dbReference type="Proteomes" id="UP000051952"/>
    </source>
</evidence>
<evidence type="ECO:0008006" key="8">
    <source>
        <dbReference type="Google" id="ProtNLM"/>
    </source>
</evidence>
<dbReference type="OrthoDB" id="1517790at2759"/>